<dbReference type="EMBL" id="CP022163">
    <property type="protein sequence ID" value="ATB27056.1"/>
    <property type="molecule type" value="Genomic_DNA"/>
</dbReference>
<gene>
    <name evidence="1" type="ORF">MEBOL_000491</name>
</gene>
<evidence type="ECO:0000313" key="2">
    <source>
        <dbReference type="Proteomes" id="UP000217289"/>
    </source>
</evidence>
<proteinExistence type="predicted"/>
<keyword evidence="2" id="KW-1185">Reference proteome</keyword>
<organism evidence="1 2">
    <name type="scientific">Melittangium boletus DSM 14713</name>
    <dbReference type="NCBI Taxonomy" id="1294270"/>
    <lineage>
        <taxon>Bacteria</taxon>
        <taxon>Pseudomonadati</taxon>
        <taxon>Myxococcota</taxon>
        <taxon>Myxococcia</taxon>
        <taxon>Myxococcales</taxon>
        <taxon>Cystobacterineae</taxon>
        <taxon>Archangiaceae</taxon>
        <taxon>Melittangium</taxon>
    </lineage>
</organism>
<dbReference type="OrthoDB" id="5378259at2"/>
<dbReference type="RefSeq" id="WP_095975915.1">
    <property type="nucleotide sequence ID" value="NZ_CP022163.1"/>
</dbReference>
<dbReference type="KEGG" id="mbd:MEBOL_000491"/>
<dbReference type="Proteomes" id="UP000217289">
    <property type="component" value="Chromosome"/>
</dbReference>
<accession>A0A286NVB3</accession>
<sequence length="518" mass="57866">MRRIQYTTWLTLSVMVSPGCVREGLERVEETPPDEVWVPAPAPAEEGTDLWAPMAWAHERPDGYDSDVYRWEDSGGHPRVAVLTRNDVSDPGGSHGGMLRRFRFHVGDQERVATGTGANGLWNGWGYVVSHYNEGEAVSHSALLRGTWRQVFLGQHHVLHEFSWDLPIGGVPIRATVQWFFATGKDHPVYAVTFDSRAAGPEGLMTNADSRAPYGDIAWDGDGTQAWVDGVRWGDKYRFFSRAEPLTASSAWDYSEPNVVPYASVYSRTADAEMGVVQTLDWLQHNTGGSWFHDNWGHVSETRVHGDMFRDWMMPPSWNWPYQLCQYELDTLHPTRSKRLAWGLMYGAVGKTTYSGYGMDRVLTGHPYQSYSVFMIMGRWSEKPVLAQVAQVERLLQARLRVSHGSVVAEGPGGVARTDTVRYAVSGYNSTYGALEIQTDLPEGFSVSLDAAGGDILNPLFLVHGMKAPLRRLSLDGMPLRADLDYFASFDARTGTVWLTLSRQWRGQHTLAGSSRDG</sequence>
<reference evidence="1 2" key="1">
    <citation type="submission" date="2017-06" db="EMBL/GenBank/DDBJ databases">
        <authorList>
            <person name="Kim H.J."/>
            <person name="Triplett B.A."/>
        </authorList>
    </citation>
    <scope>NUCLEOTIDE SEQUENCE [LARGE SCALE GENOMIC DNA]</scope>
    <source>
        <strain evidence="1 2">DSM 14713</strain>
    </source>
</reference>
<dbReference type="AlphaFoldDB" id="A0A286NVB3"/>
<protein>
    <submittedName>
        <fullName evidence="1">Uncharacterized protein</fullName>
    </submittedName>
</protein>
<name>A0A286NVB3_9BACT</name>
<evidence type="ECO:0000313" key="1">
    <source>
        <dbReference type="EMBL" id="ATB27056.1"/>
    </source>
</evidence>